<protein>
    <submittedName>
        <fullName evidence="1">Uncharacterized protein</fullName>
    </submittedName>
</protein>
<accession>A0ACC1HSG7</accession>
<dbReference type="Proteomes" id="UP001145114">
    <property type="component" value="Unassembled WGS sequence"/>
</dbReference>
<gene>
    <name evidence="1" type="ORF">EV182_006484</name>
</gene>
<proteinExistence type="predicted"/>
<evidence type="ECO:0000313" key="1">
    <source>
        <dbReference type="EMBL" id="KAJ1677284.1"/>
    </source>
</evidence>
<dbReference type="EMBL" id="JAMZIH010002684">
    <property type="protein sequence ID" value="KAJ1677284.1"/>
    <property type="molecule type" value="Genomic_DNA"/>
</dbReference>
<sequence length="172" mass="19499">MFGNLDLTFISDEFRISCGGIIFDQPPSQQALRSEGAEPKVLLVQVVKCEKWVLPKGGMEDGESWYESAAREVREETGVPCIIDMSRTKPIAVQIRPAPEFVTPPHTKLNLFFIGHRDLQQPEGDAEDGMKRGWFTFAEARNILSFERDVKVLDEAIMEYQRRYGPVGLLPQ</sequence>
<evidence type="ECO:0000313" key="2">
    <source>
        <dbReference type="Proteomes" id="UP001145114"/>
    </source>
</evidence>
<reference evidence="1" key="1">
    <citation type="submission" date="2022-06" db="EMBL/GenBank/DDBJ databases">
        <title>Phylogenomic reconstructions and comparative analyses of Kickxellomycotina fungi.</title>
        <authorList>
            <person name="Reynolds N.K."/>
            <person name="Stajich J.E."/>
            <person name="Barry K."/>
            <person name="Grigoriev I.V."/>
            <person name="Crous P."/>
            <person name="Smith M.E."/>
        </authorList>
    </citation>
    <scope>NUCLEOTIDE SEQUENCE</scope>
    <source>
        <strain evidence="1">RSA 2271</strain>
    </source>
</reference>
<name>A0ACC1HSG7_9FUNG</name>
<organism evidence="1 2">
    <name type="scientific">Spiromyces aspiralis</name>
    <dbReference type="NCBI Taxonomy" id="68401"/>
    <lineage>
        <taxon>Eukaryota</taxon>
        <taxon>Fungi</taxon>
        <taxon>Fungi incertae sedis</taxon>
        <taxon>Zoopagomycota</taxon>
        <taxon>Kickxellomycotina</taxon>
        <taxon>Kickxellomycetes</taxon>
        <taxon>Kickxellales</taxon>
        <taxon>Kickxellaceae</taxon>
        <taxon>Spiromyces</taxon>
    </lineage>
</organism>
<comment type="caution">
    <text evidence="1">The sequence shown here is derived from an EMBL/GenBank/DDBJ whole genome shotgun (WGS) entry which is preliminary data.</text>
</comment>
<keyword evidence="2" id="KW-1185">Reference proteome</keyword>